<comment type="caution">
    <text evidence="2">The sequence shown here is derived from an EMBL/GenBank/DDBJ whole genome shotgun (WGS) entry which is preliminary data.</text>
</comment>
<evidence type="ECO:0000259" key="1">
    <source>
        <dbReference type="PROSITE" id="PS51186"/>
    </source>
</evidence>
<gene>
    <name evidence="2" type="ORF">FCS21_04210</name>
</gene>
<protein>
    <submittedName>
        <fullName evidence="2">GNAT family N-acetyltransferase</fullName>
    </submittedName>
</protein>
<dbReference type="Gene3D" id="3.40.630.30">
    <property type="match status" value="1"/>
</dbReference>
<dbReference type="Proteomes" id="UP000307702">
    <property type="component" value="Unassembled WGS sequence"/>
</dbReference>
<dbReference type="InterPro" id="IPR000182">
    <property type="entry name" value="GNAT_dom"/>
</dbReference>
<dbReference type="AlphaFoldDB" id="A0A8H2JRN2"/>
<accession>A0A8H2JRN2</accession>
<name>A0A8H2JRN2_9GAMM</name>
<dbReference type="OrthoDB" id="9127144at2"/>
<dbReference type="PROSITE" id="PS51186">
    <property type="entry name" value="GNAT"/>
    <property type="match status" value="1"/>
</dbReference>
<feature type="domain" description="N-acetyltransferase" evidence="1">
    <location>
        <begin position="3"/>
        <end position="151"/>
    </location>
</feature>
<evidence type="ECO:0000313" key="3">
    <source>
        <dbReference type="Proteomes" id="UP000307702"/>
    </source>
</evidence>
<keyword evidence="3" id="KW-1185">Reference proteome</keyword>
<dbReference type="InterPro" id="IPR016181">
    <property type="entry name" value="Acyl_CoA_acyltransferase"/>
</dbReference>
<evidence type="ECO:0000313" key="2">
    <source>
        <dbReference type="EMBL" id="TMM46975.1"/>
    </source>
</evidence>
<dbReference type="EMBL" id="SZVP01000002">
    <property type="protein sequence ID" value="TMM46975.1"/>
    <property type="molecule type" value="Genomic_DNA"/>
</dbReference>
<dbReference type="RefSeq" id="WP_138620735.1">
    <property type="nucleotide sequence ID" value="NZ_SZVP01000002.1"/>
</dbReference>
<dbReference type="GO" id="GO:0016747">
    <property type="term" value="F:acyltransferase activity, transferring groups other than amino-acyl groups"/>
    <property type="evidence" value="ECO:0007669"/>
    <property type="project" value="InterPro"/>
</dbReference>
<dbReference type="SUPFAM" id="SSF55729">
    <property type="entry name" value="Acyl-CoA N-acyltransferases (Nat)"/>
    <property type="match status" value="1"/>
</dbReference>
<organism evidence="2 3">
    <name type="scientific">Colwellia ponticola</name>
    <dbReference type="NCBI Taxonomy" id="2304625"/>
    <lineage>
        <taxon>Bacteria</taxon>
        <taxon>Pseudomonadati</taxon>
        <taxon>Pseudomonadota</taxon>
        <taxon>Gammaproteobacteria</taxon>
        <taxon>Alteromonadales</taxon>
        <taxon>Colwelliaceae</taxon>
        <taxon>Colwellia</taxon>
    </lineage>
</organism>
<keyword evidence="2" id="KW-0808">Transferase</keyword>
<proteinExistence type="predicted"/>
<sequence length="185" mass="21606">MCIKFIPLTQDDVNYSNVIDLYKEAFTTVRRVPSWLLRYKMRKGKPGFSVLYEHDTWIGLLYVTEHKDIVFVHFFAIAQCSRSLGYGSKVIDAMKAKYVDKRIVLNIEELEEKQKNYQQRIKRKAFYVKNGFSTSGYVVKEPQERLEILILGGDISKQEIEALYKNFFSGLLGFLYRPAIIKIAL</sequence>
<reference evidence="2 3" key="1">
    <citation type="submission" date="2019-05" db="EMBL/GenBank/DDBJ databases">
        <title>Colwellia ponticola sp. nov., isolated from seawater.</title>
        <authorList>
            <person name="Yoon J.-H."/>
        </authorList>
    </citation>
    <scope>NUCLEOTIDE SEQUENCE [LARGE SCALE GENOMIC DNA]</scope>
    <source>
        <strain evidence="2 3">OISW-25</strain>
    </source>
</reference>